<dbReference type="InterPro" id="IPR011332">
    <property type="entry name" value="Ribosomal_zn-bd"/>
</dbReference>
<dbReference type="GO" id="GO:0003735">
    <property type="term" value="F:structural constituent of ribosome"/>
    <property type="evidence" value="ECO:0007669"/>
    <property type="project" value="InterPro"/>
</dbReference>
<evidence type="ECO:0000256" key="4">
    <source>
        <dbReference type="ARBA" id="ARBA00022980"/>
    </source>
</evidence>
<protein>
    <recommendedName>
        <fullName evidence="7">Large ribosomal subunit protein bL32m</fullName>
    </recommendedName>
</protein>
<comment type="subcellular location">
    <subcellularLocation>
        <location evidence="1">Mitochondrion</location>
    </subcellularLocation>
</comment>
<dbReference type="PANTHER" id="PTHR21026:SF2">
    <property type="entry name" value="LARGE RIBOSOMAL SUBUNIT PROTEIN BL32M"/>
    <property type="match status" value="1"/>
</dbReference>
<dbReference type="GO" id="GO:0005762">
    <property type="term" value="C:mitochondrial large ribosomal subunit"/>
    <property type="evidence" value="ECO:0007669"/>
    <property type="project" value="TreeGrafter"/>
</dbReference>
<proteinExistence type="inferred from homology"/>
<dbReference type="GO" id="GO:0006412">
    <property type="term" value="P:translation"/>
    <property type="evidence" value="ECO:0007669"/>
    <property type="project" value="InterPro"/>
</dbReference>
<dbReference type="OrthoDB" id="2014905at2759"/>
<dbReference type="Pfam" id="PF01783">
    <property type="entry name" value="Ribosomal_L32p"/>
    <property type="match status" value="1"/>
</dbReference>
<dbReference type="PANTHER" id="PTHR21026">
    <property type="entry name" value="39S RIBOSOMAL PROTEIN L32, MITOCHONDRIAL"/>
    <property type="match status" value="1"/>
</dbReference>
<evidence type="ECO:0000256" key="5">
    <source>
        <dbReference type="ARBA" id="ARBA00023128"/>
    </source>
</evidence>
<name>A0A376B5E5_9ASCO</name>
<evidence type="ECO:0000256" key="7">
    <source>
        <dbReference type="ARBA" id="ARBA00039935"/>
    </source>
</evidence>
<dbReference type="InterPro" id="IPR051991">
    <property type="entry name" value="Mitoribosomal_protein_bL32"/>
</dbReference>
<accession>A0A376B5E5</accession>
<evidence type="ECO:0000256" key="3">
    <source>
        <dbReference type="ARBA" id="ARBA00022946"/>
    </source>
</evidence>
<evidence type="ECO:0000256" key="1">
    <source>
        <dbReference type="ARBA" id="ARBA00004173"/>
    </source>
</evidence>
<dbReference type="AlphaFoldDB" id="A0A376B5E5"/>
<keyword evidence="3" id="KW-0809">Transit peptide</keyword>
<organism evidence="8 9">
    <name type="scientific">Saccharomycodes ludwigii</name>
    <dbReference type="NCBI Taxonomy" id="36035"/>
    <lineage>
        <taxon>Eukaryota</taxon>
        <taxon>Fungi</taxon>
        <taxon>Dikarya</taxon>
        <taxon>Ascomycota</taxon>
        <taxon>Saccharomycotina</taxon>
        <taxon>Saccharomycetes</taxon>
        <taxon>Saccharomycodales</taxon>
        <taxon>Saccharomycodaceae</taxon>
        <taxon>Saccharomycodes</taxon>
    </lineage>
</organism>
<keyword evidence="9" id="KW-1185">Reference proteome</keyword>
<evidence type="ECO:0000256" key="2">
    <source>
        <dbReference type="ARBA" id="ARBA00008560"/>
    </source>
</evidence>
<dbReference type="VEuPathDB" id="FungiDB:SCODWIG_01677"/>
<evidence type="ECO:0000313" key="9">
    <source>
        <dbReference type="Proteomes" id="UP000262825"/>
    </source>
</evidence>
<keyword evidence="4 8" id="KW-0689">Ribosomal protein</keyword>
<gene>
    <name evidence="8" type="ORF">SCODWIG_01677</name>
</gene>
<comment type="similarity">
    <text evidence="2">Belongs to the bacterial ribosomal protein bL32 family.</text>
</comment>
<dbReference type="SUPFAM" id="SSF57829">
    <property type="entry name" value="Zn-binding ribosomal proteins"/>
    <property type="match status" value="1"/>
</dbReference>
<dbReference type="Proteomes" id="UP000262825">
    <property type="component" value="Unassembled WGS sequence"/>
</dbReference>
<keyword evidence="5" id="KW-0496">Mitochondrion</keyword>
<dbReference type="InterPro" id="IPR002677">
    <property type="entry name" value="Ribosomal_bL32"/>
</dbReference>
<keyword evidence="6" id="KW-0687">Ribonucleoprotein</keyword>
<evidence type="ECO:0000256" key="6">
    <source>
        <dbReference type="ARBA" id="ARBA00023274"/>
    </source>
</evidence>
<sequence length="199" mass="22664">MCISHTTTMCCNNAIAVLKKQQQQPRNFFLLALRSILSLGGGGTISNNTIPLGKWAELVGFPAVNNDTNSESVTDFLTDNGILLAAPKKKVSHQKKRQKAIAPARKQLKFIHHLNNCPSCGHYKRANTICMYCFGSVRHLWKSFTRKELKEPIQEQELSDLDKKIIYPGRKETDYTKKLKDKDSYLERRMRTLPVEGKE</sequence>
<reference evidence="9" key="1">
    <citation type="submission" date="2018-06" db="EMBL/GenBank/DDBJ databases">
        <authorList>
            <person name="Guldener U."/>
        </authorList>
    </citation>
    <scope>NUCLEOTIDE SEQUENCE [LARGE SCALE GENOMIC DNA]</scope>
    <source>
        <strain evidence="9">UTAD17</strain>
    </source>
</reference>
<evidence type="ECO:0000313" key="8">
    <source>
        <dbReference type="EMBL" id="SSD59916.1"/>
    </source>
</evidence>
<dbReference type="EMBL" id="UFAJ01000230">
    <property type="protein sequence ID" value="SSD59916.1"/>
    <property type="molecule type" value="Genomic_DNA"/>
</dbReference>